<dbReference type="GO" id="GO:0000978">
    <property type="term" value="F:RNA polymerase II cis-regulatory region sequence-specific DNA binding"/>
    <property type="evidence" value="ECO:0007669"/>
    <property type="project" value="TreeGrafter"/>
</dbReference>
<dbReference type="Gene3D" id="3.40.1810.10">
    <property type="entry name" value="Transcription factor, MADS-box"/>
    <property type="match status" value="1"/>
</dbReference>
<dbReference type="PROSITE" id="PS50066">
    <property type="entry name" value="MADS_BOX_2"/>
    <property type="match status" value="1"/>
</dbReference>
<dbReference type="GO" id="GO:0046983">
    <property type="term" value="F:protein dimerization activity"/>
    <property type="evidence" value="ECO:0007669"/>
    <property type="project" value="InterPro"/>
</dbReference>
<dbReference type="PANTHER" id="PTHR11945:SF610">
    <property type="entry name" value="AGAMOUS-LIKE MADS-BOX PROTEIN AGL61"/>
    <property type="match status" value="1"/>
</dbReference>
<dbReference type="PANTHER" id="PTHR11945">
    <property type="entry name" value="MADS BOX PROTEIN"/>
    <property type="match status" value="1"/>
</dbReference>
<accession>A0AAD8MJ86</accession>
<dbReference type="Proteomes" id="UP001237642">
    <property type="component" value="Unassembled WGS sequence"/>
</dbReference>
<dbReference type="SMART" id="SM00432">
    <property type="entry name" value="MADS"/>
    <property type="match status" value="1"/>
</dbReference>
<feature type="region of interest" description="Disordered" evidence="6">
    <location>
        <begin position="1"/>
        <end position="24"/>
    </location>
</feature>
<comment type="caution">
    <text evidence="8">The sequence shown here is derived from an EMBL/GenBank/DDBJ whole genome shotgun (WGS) entry which is preliminary data.</text>
</comment>
<dbReference type="Pfam" id="PF00319">
    <property type="entry name" value="SRF-TF"/>
    <property type="match status" value="1"/>
</dbReference>
<comment type="subcellular location">
    <subcellularLocation>
        <location evidence="1">Nucleus</location>
    </subcellularLocation>
</comment>
<keyword evidence="5" id="KW-0539">Nucleus</keyword>
<evidence type="ECO:0000313" key="8">
    <source>
        <dbReference type="EMBL" id="KAK1374719.1"/>
    </source>
</evidence>
<dbReference type="InterPro" id="IPR036879">
    <property type="entry name" value="TF_MADSbox_sf"/>
</dbReference>
<proteinExistence type="predicted"/>
<sequence>MNNMIKNKATRGKKQRKVKPIDDTTSRQVTFSKRRVSVFKKASEICVLSGAEAVILCESVGGSVFAFGHPSVEHVVDKYLGNKNSSELSENNSAATKIYMNSPCMLEELNKQYLEITKEMEIEKNISENMINKNKEESDFWWQQPFDHLEEKELEEYISSMEKLKNNLKLKANDMRLIRMSSSMFDANNSLNSNDTGSSDAYLASRNLTTKDYGLHDEFLTTNNPTKHDYGGVPDEFFTNKDLTMKGYDLPDEFFANKNPTKQDYGVLDEFFTNKDPTTKGYGMPDEFFTNKNLTKQNYGVSDEFFTDKNQTKQDYGVLDEIFANKNTTTKGYGSPDEFFTNKNLNKQDYGMSDEFFANKKLTTKGYGLPDECFANKELNSNDDGLLNELLKINDTNCNDESDAFFTDHELDAFFTDLKLPIDCGNNVHVPNIYGNTGTQVQPS</sequence>
<dbReference type="PRINTS" id="PR00404">
    <property type="entry name" value="MADSDOMAIN"/>
</dbReference>
<dbReference type="EMBL" id="JAUIZM010000007">
    <property type="protein sequence ID" value="KAK1374719.1"/>
    <property type="molecule type" value="Genomic_DNA"/>
</dbReference>
<dbReference type="InterPro" id="IPR002100">
    <property type="entry name" value="TF_MADSbox"/>
</dbReference>
<keyword evidence="4" id="KW-0804">Transcription</keyword>
<feature type="compositionally biased region" description="Basic residues" evidence="6">
    <location>
        <begin position="8"/>
        <end position="18"/>
    </location>
</feature>
<dbReference type="GO" id="GO:0000981">
    <property type="term" value="F:DNA-binding transcription factor activity, RNA polymerase II-specific"/>
    <property type="evidence" value="ECO:0007669"/>
    <property type="project" value="TreeGrafter"/>
</dbReference>
<keyword evidence="9" id="KW-1185">Reference proteome</keyword>
<evidence type="ECO:0000256" key="1">
    <source>
        <dbReference type="ARBA" id="ARBA00004123"/>
    </source>
</evidence>
<evidence type="ECO:0000256" key="6">
    <source>
        <dbReference type="SAM" id="MobiDB-lite"/>
    </source>
</evidence>
<gene>
    <name evidence="8" type="ORF">POM88_030912</name>
</gene>
<evidence type="ECO:0000256" key="4">
    <source>
        <dbReference type="ARBA" id="ARBA00023163"/>
    </source>
</evidence>
<evidence type="ECO:0000256" key="5">
    <source>
        <dbReference type="ARBA" id="ARBA00023242"/>
    </source>
</evidence>
<dbReference type="GO" id="GO:0005634">
    <property type="term" value="C:nucleus"/>
    <property type="evidence" value="ECO:0007669"/>
    <property type="project" value="UniProtKB-SubCell"/>
</dbReference>
<reference evidence="8" key="1">
    <citation type="submission" date="2023-02" db="EMBL/GenBank/DDBJ databases">
        <title>Genome of toxic invasive species Heracleum sosnowskyi carries increased number of genes despite the absence of recent whole-genome duplications.</title>
        <authorList>
            <person name="Schelkunov M."/>
            <person name="Shtratnikova V."/>
            <person name="Makarenko M."/>
            <person name="Klepikova A."/>
            <person name="Omelchenko D."/>
            <person name="Novikova G."/>
            <person name="Obukhova E."/>
            <person name="Bogdanov V."/>
            <person name="Penin A."/>
            <person name="Logacheva M."/>
        </authorList>
    </citation>
    <scope>NUCLEOTIDE SEQUENCE</scope>
    <source>
        <strain evidence="8">Hsosn_3</strain>
        <tissue evidence="8">Leaf</tissue>
    </source>
</reference>
<feature type="domain" description="MADS-box" evidence="7">
    <location>
        <begin position="11"/>
        <end position="71"/>
    </location>
</feature>
<name>A0AAD8MJ86_9APIA</name>
<keyword evidence="2" id="KW-0805">Transcription regulation</keyword>
<organism evidence="8 9">
    <name type="scientific">Heracleum sosnowskyi</name>
    <dbReference type="NCBI Taxonomy" id="360622"/>
    <lineage>
        <taxon>Eukaryota</taxon>
        <taxon>Viridiplantae</taxon>
        <taxon>Streptophyta</taxon>
        <taxon>Embryophyta</taxon>
        <taxon>Tracheophyta</taxon>
        <taxon>Spermatophyta</taxon>
        <taxon>Magnoliopsida</taxon>
        <taxon>eudicotyledons</taxon>
        <taxon>Gunneridae</taxon>
        <taxon>Pentapetalae</taxon>
        <taxon>asterids</taxon>
        <taxon>campanulids</taxon>
        <taxon>Apiales</taxon>
        <taxon>Apiaceae</taxon>
        <taxon>Apioideae</taxon>
        <taxon>apioid superclade</taxon>
        <taxon>Tordylieae</taxon>
        <taxon>Tordyliinae</taxon>
        <taxon>Heracleum</taxon>
    </lineage>
</organism>
<evidence type="ECO:0000256" key="2">
    <source>
        <dbReference type="ARBA" id="ARBA00023015"/>
    </source>
</evidence>
<evidence type="ECO:0000256" key="3">
    <source>
        <dbReference type="ARBA" id="ARBA00023125"/>
    </source>
</evidence>
<keyword evidence="3" id="KW-0238">DNA-binding</keyword>
<evidence type="ECO:0000259" key="7">
    <source>
        <dbReference type="PROSITE" id="PS50066"/>
    </source>
</evidence>
<evidence type="ECO:0000313" key="9">
    <source>
        <dbReference type="Proteomes" id="UP001237642"/>
    </source>
</evidence>
<dbReference type="SUPFAM" id="SSF55455">
    <property type="entry name" value="SRF-like"/>
    <property type="match status" value="1"/>
</dbReference>
<reference evidence="8" key="2">
    <citation type="submission" date="2023-05" db="EMBL/GenBank/DDBJ databases">
        <authorList>
            <person name="Schelkunov M.I."/>
        </authorList>
    </citation>
    <scope>NUCLEOTIDE SEQUENCE</scope>
    <source>
        <strain evidence="8">Hsosn_3</strain>
        <tissue evidence="8">Leaf</tissue>
    </source>
</reference>
<protein>
    <recommendedName>
        <fullName evidence="7">MADS-box domain-containing protein</fullName>
    </recommendedName>
</protein>
<dbReference type="AlphaFoldDB" id="A0AAD8MJ86"/>